<dbReference type="AlphaFoldDB" id="A0AAX6ML27"/>
<name>A0AAX6ML27_9PEZI</name>
<dbReference type="InterPro" id="IPR010730">
    <property type="entry name" value="HET"/>
</dbReference>
<evidence type="ECO:0000313" key="4">
    <source>
        <dbReference type="Proteomes" id="UP001369815"/>
    </source>
</evidence>
<feature type="region of interest" description="Disordered" evidence="1">
    <location>
        <begin position="820"/>
        <end position="840"/>
    </location>
</feature>
<organism evidence="3 4">
    <name type="scientific">Daldinia eschscholtzii</name>
    <dbReference type="NCBI Taxonomy" id="292717"/>
    <lineage>
        <taxon>Eukaryota</taxon>
        <taxon>Fungi</taxon>
        <taxon>Dikarya</taxon>
        <taxon>Ascomycota</taxon>
        <taxon>Pezizomycotina</taxon>
        <taxon>Sordariomycetes</taxon>
        <taxon>Xylariomycetidae</taxon>
        <taxon>Xylariales</taxon>
        <taxon>Hypoxylaceae</taxon>
        <taxon>Daldinia</taxon>
    </lineage>
</organism>
<evidence type="ECO:0000259" key="2">
    <source>
        <dbReference type="Pfam" id="PF06985"/>
    </source>
</evidence>
<dbReference type="PANTHER" id="PTHR33112:SF16">
    <property type="entry name" value="HETEROKARYON INCOMPATIBILITY DOMAIN-CONTAINING PROTEIN"/>
    <property type="match status" value="1"/>
</dbReference>
<comment type="caution">
    <text evidence="3">The sequence shown here is derived from an EMBL/GenBank/DDBJ whole genome shotgun (WGS) entry which is preliminary data.</text>
</comment>
<dbReference type="EMBL" id="JBANMG010000005">
    <property type="protein sequence ID" value="KAK6953153.1"/>
    <property type="molecule type" value="Genomic_DNA"/>
</dbReference>
<dbReference type="PANTHER" id="PTHR33112">
    <property type="entry name" value="DOMAIN PROTEIN, PUTATIVE-RELATED"/>
    <property type="match status" value="1"/>
</dbReference>
<reference evidence="3 4" key="1">
    <citation type="journal article" date="2024" name="Front Chem Biol">
        <title>Unveiling the potential of Daldinia eschscholtzii MFLUCC 19-0629 through bioactivity and bioinformatics studies for enhanced sustainable agriculture production.</title>
        <authorList>
            <person name="Brooks S."/>
            <person name="Weaver J.A."/>
            <person name="Klomchit A."/>
            <person name="Alharthi S.A."/>
            <person name="Onlamun T."/>
            <person name="Nurani R."/>
            <person name="Vong T.K."/>
            <person name="Alberti F."/>
            <person name="Greco C."/>
        </authorList>
    </citation>
    <scope>NUCLEOTIDE SEQUENCE [LARGE SCALE GENOMIC DNA]</scope>
    <source>
        <strain evidence="3">MFLUCC 19-0629</strain>
    </source>
</reference>
<feature type="compositionally biased region" description="Basic and acidic residues" evidence="1">
    <location>
        <begin position="821"/>
        <end position="840"/>
    </location>
</feature>
<evidence type="ECO:0000256" key="1">
    <source>
        <dbReference type="SAM" id="MobiDB-lite"/>
    </source>
</evidence>
<accession>A0AAX6ML27</accession>
<protein>
    <recommendedName>
        <fullName evidence="2">Heterokaryon incompatibility domain-containing protein</fullName>
    </recommendedName>
</protein>
<keyword evidence="4" id="KW-1185">Reference proteome</keyword>
<proteinExistence type="predicted"/>
<sequence length="875" mass="98567">MASKGAGSPQKTCSVCEKILWFQLQPEDVLATPHHASRRALEASAKTCQLCAMVLRAAISNYRDSRGRKNGMGYWRQFNAVNYHEGSNVRRITYVKELGATMPATATDYANKGMGRGVLAATGNIKADGNHVGDDNLNLESVSINEDDSADLPVWVYGNWWAAREPNGPGDTSHLRLMGIGARFGKTQSHFDAFNNRADQVSLRGSFIGICTSDGNVFSEIPGRLREMESDSDIAFGRLQKWLKDCELNHPFCGRPQLDPLLPTRVIDVFASERGVSVVETGGQKGRYVTLSHCWGTSSRLMATKQSIQDLKQGIAVTFLPKTFQDAIKITRRLSIKYLWIDCLCIIQDDPDDWEKEAAAMSQVYRNSYLTISAAASKDSYSGCFPKRENDSYISPSSVSLGYDTPREAKGPMSYDLVYEHTSQPGKKNSIHLFEEWLPGSSFHSPQRMGMGSFGKRYDPIADEPLSSRAWTLQERLLSQRLIHYARDQMYFECETCIQSEDGFRFSDIYFGMKRLLDTQCISHQQHGLSQASGISFIVGQEAGGKYPGIRWQGGWLSLIENYTMRNLTVHRDKLTALAGVARSIAEETQDRYFAGLWQRHFMEDLCWRMYPYEEIEDRRDAKITPLTGKCLGSVRRPPEYRAPSWSWASLDGPVKYIPLSFKSLVSRILNCQTVPAGKDPYGRVSSGKLDIEGPIYEIKPHTPKRRWDRHGIPVEIDLEDDRGISAGSLHLDVPEESISYPCYALFLDPSKAIILRTNKLEPKRNEDGTEDPDTLVSKPVLTTPDVNRNIAEHPEMKTFMFQAMYAVVRIGIGVFIKEPMGNKDRPEDEEQKEPKVWDEAKQGKLTLDKILHVEGDQSWGPVTKDDPKIWVTIV</sequence>
<dbReference type="Pfam" id="PF06985">
    <property type="entry name" value="HET"/>
    <property type="match status" value="1"/>
</dbReference>
<dbReference type="Proteomes" id="UP001369815">
    <property type="component" value="Unassembled WGS sequence"/>
</dbReference>
<evidence type="ECO:0000313" key="3">
    <source>
        <dbReference type="EMBL" id="KAK6953153.1"/>
    </source>
</evidence>
<feature type="domain" description="Heterokaryon incompatibility" evidence="2">
    <location>
        <begin position="288"/>
        <end position="475"/>
    </location>
</feature>
<gene>
    <name evidence="3" type="ORF">Daesc_005453</name>
</gene>